<accession>A0A482VMM0</accession>
<reference evidence="1 2" key="1">
    <citation type="submission" date="2017-03" db="EMBL/GenBank/DDBJ databases">
        <title>Genome of the blue death feigning beetle - Asbolus verrucosus.</title>
        <authorList>
            <person name="Rider S.D."/>
        </authorList>
    </citation>
    <scope>NUCLEOTIDE SEQUENCE [LARGE SCALE GENOMIC DNA]</scope>
    <source>
        <strain evidence="1">Butters</strain>
        <tissue evidence="1">Head and leg muscle</tissue>
    </source>
</reference>
<comment type="caution">
    <text evidence="1">The sequence shown here is derived from an EMBL/GenBank/DDBJ whole genome shotgun (WGS) entry which is preliminary data.</text>
</comment>
<dbReference type="EMBL" id="QDEB01083449">
    <property type="protein sequence ID" value="RZC34055.1"/>
    <property type="molecule type" value="Genomic_DNA"/>
</dbReference>
<protein>
    <submittedName>
        <fullName evidence="1">Uncharacterized protein</fullName>
    </submittedName>
</protein>
<organism evidence="1 2">
    <name type="scientific">Asbolus verrucosus</name>
    <name type="common">Desert ironclad beetle</name>
    <dbReference type="NCBI Taxonomy" id="1661398"/>
    <lineage>
        <taxon>Eukaryota</taxon>
        <taxon>Metazoa</taxon>
        <taxon>Ecdysozoa</taxon>
        <taxon>Arthropoda</taxon>
        <taxon>Hexapoda</taxon>
        <taxon>Insecta</taxon>
        <taxon>Pterygota</taxon>
        <taxon>Neoptera</taxon>
        <taxon>Endopterygota</taxon>
        <taxon>Coleoptera</taxon>
        <taxon>Polyphaga</taxon>
        <taxon>Cucujiformia</taxon>
        <taxon>Tenebrionidae</taxon>
        <taxon>Pimeliinae</taxon>
        <taxon>Asbolus</taxon>
    </lineage>
</organism>
<proteinExistence type="predicted"/>
<evidence type="ECO:0000313" key="1">
    <source>
        <dbReference type="EMBL" id="RZC34055.1"/>
    </source>
</evidence>
<gene>
    <name evidence="1" type="ORF">BDFB_006373</name>
</gene>
<dbReference type="AlphaFoldDB" id="A0A482VMM0"/>
<keyword evidence="2" id="KW-1185">Reference proteome</keyword>
<sequence length="120" mass="12808">MGRAPSGQALCSWVKKPPHHSGGCARLGLSACRRTTGAWPSKSARGFAASCRPGSCHTHNYIAADAVEVSWEPRASDASSAGGACSTRRFRLDLKNSKLSSGKTKIRCYADCGWFYLADL</sequence>
<evidence type="ECO:0000313" key="2">
    <source>
        <dbReference type="Proteomes" id="UP000292052"/>
    </source>
</evidence>
<name>A0A482VMM0_ASBVE</name>
<dbReference type="Proteomes" id="UP000292052">
    <property type="component" value="Unassembled WGS sequence"/>
</dbReference>